<dbReference type="EMBL" id="RQFM01000027">
    <property type="protein sequence ID" value="TGK79302.1"/>
    <property type="molecule type" value="Genomic_DNA"/>
</dbReference>
<proteinExistence type="predicted"/>
<gene>
    <name evidence="1" type="ORF">EHQ23_16970</name>
</gene>
<organism evidence="1 2">
    <name type="scientific">Leptospira bourretii</name>
    <dbReference type="NCBI Taxonomy" id="2484962"/>
    <lineage>
        <taxon>Bacteria</taxon>
        <taxon>Pseudomonadati</taxon>
        <taxon>Spirochaetota</taxon>
        <taxon>Spirochaetia</taxon>
        <taxon>Leptospirales</taxon>
        <taxon>Leptospiraceae</taxon>
        <taxon>Leptospira</taxon>
    </lineage>
</organism>
<dbReference type="InterPro" id="IPR036691">
    <property type="entry name" value="Endo/exonu/phosph_ase_sf"/>
</dbReference>
<accession>A0A5K1T3T9</accession>
<evidence type="ECO:0008006" key="3">
    <source>
        <dbReference type="Google" id="ProtNLM"/>
    </source>
</evidence>
<dbReference type="SUPFAM" id="SSF56219">
    <property type="entry name" value="DNase I-like"/>
    <property type="match status" value="1"/>
</dbReference>
<evidence type="ECO:0000313" key="2">
    <source>
        <dbReference type="Proteomes" id="UP000297394"/>
    </source>
</evidence>
<name>A0A5K1T3T9_9LEPT</name>
<dbReference type="OrthoDB" id="346010at2"/>
<dbReference type="Proteomes" id="UP000297394">
    <property type="component" value="Unassembled WGS sequence"/>
</dbReference>
<comment type="caution">
    <text evidence="1">The sequence shown here is derived from an EMBL/GenBank/DDBJ whole genome shotgun (WGS) entry which is preliminary data.</text>
</comment>
<sequence>MDIYFWNINNKELPLNLINNFDFNSHAAIIGISEFWDQEQKILTLSKSSQFQYDLVTKRTGIYSSNFINANLLKARRFYTLYSFIYNNSTIYLYVIHLKSQIKSESEAYSLNLYQINELINEINTMRYYNSIIMGDFNIPFYDEAFFDHFKLNVTNYFNENLKIYKKYAGYERLKFYSPINSFNGDLSKGPPGTYYFRKQHHSQGWHIIDNILVSYPLSKFIDVDKCQILTELNNVHLLNKHNLPNKIYSDHLPIKITLK</sequence>
<protein>
    <recommendedName>
        <fullName evidence="3">Endonuclease/exonuclease/phosphatase family protein</fullName>
    </recommendedName>
</protein>
<dbReference type="RefSeq" id="WP_135769628.1">
    <property type="nucleotide sequence ID" value="NZ_RQFM01000027.1"/>
</dbReference>
<evidence type="ECO:0000313" key="1">
    <source>
        <dbReference type="EMBL" id="TGK79302.1"/>
    </source>
</evidence>
<dbReference type="AlphaFoldDB" id="A0A5K1T3T9"/>
<reference evidence="1 2" key="1">
    <citation type="journal article" date="2019" name="PLoS Negl. Trop. Dis.">
        <title>Revisiting the worldwide diversity of Leptospira species in the environment.</title>
        <authorList>
            <person name="Vincent A.T."/>
            <person name="Schiettekatte O."/>
            <person name="Bourhy P."/>
            <person name="Veyrier F.J."/>
            <person name="Picardeau M."/>
        </authorList>
    </citation>
    <scope>NUCLEOTIDE SEQUENCE [LARGE SCALE GENOMIC DNA]</scope>
    <source>
        <strain evidence="1 2">201800280</strain>
    </source>
</reference>
<dbReference type="Gene3D" id="3.60.10.10">
    <property type="entry name" value="Endonuclease/exonuclease/phosphatase"/>
    <property type="match status" value="1"/>
</dbReference>